<organism evidence="8 9">
    <name type="scientific">Enterococcus silesiacus</name>
    <dbReference type="NCBI Taxonomy" id="332949"/>
    <lineage>
        <taxon>Bacteria</taxon>
        <taxon>Bacillati</taxon>
        <taxon>Bacillota</taxon>
        <taxon>Bacilli</taxon>
        <taxon>Lactobacillales</taxon>
        <taxon>Enterococcaceae</taxon>
        <taxon>Enterococcus</taxon>
    </lineage>
</organism>
<dbReference type="InterPro" id="IPR029052">
    <property type="entry name" value="Metallo-depent_PP-like"/>
</dbReference>
<feature type="domain" description="Calcineurin-like phosphoesterase" evidence="6">
    <location>
        <begin position="46"/>
        <end position="289"/>
    </location>
</feature>
<dbReference type="InterPro" id="IPR050884">
    <property type="entry name" value="CNP_phosphodiesterase-III"/>
</dbReference>
<keyword evidence="3" id="KW-0408">Iron</keyword>
<dbReference type="Pfam" id="PF17839">
    <property type="entry name" value="CNP_C_terminal"/>
    <property type="match status" value="1"/>
</dbReference>
<evidence type="ECO:0000313" key="8">
    <source>
        <dbReference type="EMBL" id="OJG90464.1"/>
    </source>
</evidence>
<dbReference type="GO" id="GO:0016787">
    <property type="term" value="F:hydrolase activity"/>
    <property type="evidence" value="ECO:0007669"/>
    <property type="project" value="UniProtKB-KW"/>
</dbReference>
<evidence type="ECO:0000256" key="3">
    <source>
        <dbReference type="ARBA" id="ARBA00023004"/>
    </source>
</evidence>
<evidence type="ECO:0000313" key="9">
    <source>
        <dbReference type="Proteomes" id="UP000183039"/>
    </source>
</evidence>
<evidence type="ECO:0000259" key="7">
    <source>
        <dbReference type="Pfam" id="PF17839"/>
    </source>
</evidence>
<evidence type="ECO:0000256" key="1">
    <source>
        <dbReference type="ARBA" id="ARBA00022723"/>
    </source>
</evidence>
<feature type="domain" description="Cyclic nucleotide phosphodiesterase C-terminal" evidence="7">
    <location>
        <begin position="333"/>
        <end position="433"/>
    </location>
</feature>
<evidence type="ECO:0000256" key="5">
    <source>
        <dbReference type="SAM" id="Phobius"/>
    </source>
</evidence>
<reference evidence="8 9" key="1">
    <citation type="submission" date="2014-12" db="EMBL/GenBank/DDBJ databases">
        <title>Draft genome sequences of 29 type strains of Enterococci.</title>
        <authorList>
            <person name="Zhong Z."/>
            <person name="Sun Z."/>
            <person name="Liu W."/>
            <person name="Zhang W."/>
            <person name="Zhang H."/>
        </authorList>
    </citation>
    <scope>NUCLEOTIDE SEQUENCE [LARGE SCALE GENOMIC DNA]</scope>
    <source>
        <strain evidence="8 9">DSM 22801</strain>
    </source>
</reference>
<dbReference type="Gene3D" id="3.60.21.10">
    <property type="match status" value="1"/>
</dbReference>
<dbReference type="GO" id="GO:0046872">
    <property type="term" value="F:metal ion binding"/>
    <property type="evidence" value="ECO:0007669"/>
    <property type="project" value="UniProtKB-KW"/>
</dbReference>
<proteinExistence type="inferred from homology"/>
<dbReference type="PANTHER" id="PTHR42988:SF2">
    <property type="entry name" value="CYCLIC NUCLEOTIDE PHOSPHODIESTERASE CBUA0032-RELATED"/>
    <property type="match status" value="1"/>
</dbReference>
<keyword evidence="5" id="KW-0812">Transmembrane</keyword>
<keyword evidence="1" id="KW-0479">Metal-binding</keyword>
<evidence type="ECO:0000256" key="2">
    <source>
        <dbReference type="ARBA" id="ARBA00022801"/>
    </source>
</evidence>
<gene>
    <name evidence="8" type="ORF">RV15_GL001155</name>
</gene>
<evidence type="ECO:0000256" key="4">
    <source>
        <dbReference type="ARBA" id="ARBA00025742"/>
    </source>
</evidence>
<dbReference type="InterPro" id="IPR004843">
    <property type="entry name" value="Calcineurin-like_PHP"/>
</dbReference>
<dbReference type="Pfam" id="PF00149">
    <property type="entry name" value="Metallophos"/>
    <property type="match status" value="1"/>
</dbReference>
<dbReference type="InterPro" id="IPR012365">
    <property type="entry name" value="Pesteras_lmo2642"/>
</dbReference>
<keyword evidence="5" id="KW-1133">Transmembrane helix</keyword>
<accession>A0AA91GF49</accession>
<evidence type="ECO:0000259" key="6">
    <source>
        <dbReference type="Pfam" id="PF00149"/>
    </source>
</evidence>
<dbReference type="SUPFAM" id="SSF56300">
    <property type="entry name" value="Metallo-dependent phosphatases"/>
    <property type="match status" value="1"/>
</dbReference>
<dbReference type="PANTHER" id="PTHR42988">
    <property type="entry name" value="PHOSPHOHYDROLASE"/>
    <property type="match status" value="1"/>
</dbReference>
<dbReference type="EMBL" id="JXLC01000019">
    <property type="protein sequence ID" value="OJG90464.1"/>
    <property type="molecule type" value="Genomic_DNA"/>
</dbReference>
<dbReference type="AlphaFoldDB" id="A0AA91GF49"/>
<keyword evidence="2" id="KW-0378">Hydrolase</keyword>
<evidence type="ECO:0008006" key="10">
    <source>
        <dbReference type="Google" id="ProtNLM"/>
    </source>
</evidence>
<comment type="similarity">
    <text evidence="4">Belongs to the cyclic nucleotide phosphodiesterase class-III family.</text>
</comment>
<name>A0AA91GF49_9ENTE</name>
<dbReference type="PIRSF" id="PIRSF034890">
    <property type="entry name" value="Pesteras_lmo2642"/>
    <property type="match status" value="1"/>
</dbReference>
<dbReference type="Proteomes" id="UP000183039">
    <property type="component" value="Unassembled WGS sequence"/>
</dbReference>
<feature type="transmembrane region" description="Helical" evidence="5">
    <location>
        <begin position="12"/>
        <end position="29"/>
    </location>
</feature>
<dbReference type="InterPro" id="IPR040869">
    <property type="entry name" value="CNP_C"/>
</dbReference>
<keyword evidence="5" id="KW-0472">Membrane</keyword>
<protein>
    <recommendedName>
        <fullName evidence="10">Serine/threonine protein phosphatase</fullName>
    </recommendedName>
</protein>
<comment type="caution">
    <text evidence="8">The sequence shown here is derived from an EMBL/GenBank/DDBJ whole genome shotgun (WGS) entry which is preliminary data.</text>
</comment>
<sequence>MGNEGMRKKIRFALLSIIVVLAAVIYLGQNQEQQEETLFKKEAIEFWVISDPHYIDKSLTDSGLAFKKIKQTAAGKELDYQKESWQAFIKKAMEQKPDMLIITGDLTLNGEKISAEKLAELLKQLTNEGINVFVIPGNHDVNDGWARKFVGDQQEKTDPISIADFKEIFADSGYQNATNYDKNSLSYSVAVNQQYNFLFLDSNIYPEDNQPQTSPTTGGTIRGKTMKWVKKQLEKAKQEKKKTLVFMHHNIYAHNKLLSSGFVLNNADEFKQVLAEYQVPIVFSGHIHAQDIMTETTDDHPLTEIVSSSFSIAPQAYGVVKLKGNSFDYQKKANTHSVANLENYSQYIKELFINDGKSLGYSQLIDAGLSDSKKLDIAAEFVGQVNYRFFSGDDFITDNEVEKIKAEAGYQIISENSKFLKEYIDSIIQDKNQEDNRLKKDFDECTLSR</sequence>